<dbReference type="Pfam" id="PF00569">
    <property type="entry name" value="ZZ"/>
    <property type="match status" value="1"/>
</dbReference>
<evidence type="ECO:0000256" key="7">
    <source>
        <dbReference type="ARBA" id="ARBA00022771"/>
    </source>
</evidence>
<keyword evidence="9" id="KW-0862">Zinc</keyword>
<evidence type="ECO:0000313" key="14">
    <source>
        <dbReference type="EMBL" id="CAL8068172.1"/>
    </source>
</evidence>
<dbReference type="SUPFAM" id="SSF57850">
    <property type="entry name" value="RING/U-box"/>
    <property type="match status" value="2"/>
</dbReference>
<feature type="domain" description="RING-type" evidence="11">
    <location>
        <begin position="7"/>
        <end position="42"/>
    </location>
</feature>
<dbReference type="PROSITE" id="PS50089">
    <property type="entry name" value="ZF_RING_2"/>
    <property type="match status" value="1"/>
</dbReference>
<organism evidence="14 15">
    <name type="scientific">Orchesella dallaii</name>
    <dbReference type="NCBI Taxonomy" id="48710"/>
    <lineage>
        <taxon>Eukaryota</taxon>
        <taxon>Metazoa</taxon>
        <taxon>Ecdysozoa</taxon>
        <taxon>Arthropoda</taxon>
        <taxon>Hexapoda</taxon>
        <taxon>Collembola</taxon>
        <taxon>Entomobryomorpha</taxon>
        <taxon>Entomobryoidea</taxon>
        <taxon>Orchesellidae</taxon>
        <taxon>Orchesellinae</taxon>
        <taxon>Orchesella</taxon>
    </lineage>
</organism>
<evidence type="ECO:0000259" key="12">
    <source>
        <dbReference type="PROSITE" id="PS50135"/>
    </source>
</evidence>
<dbReference type="PANTHER" id="PTHR10315">
    <property type="entry name" value="E3 UBIQUITIN PROTEIN LIGASE SIAH"/>
    <property type="match status" value="1"/>
</dbReference>
<dbReference type="SUPFAM" id="SSF49599">
    <property type="entry name" value="TRAF domain-like"/>
    <property type="match status" value="1"/>
</dbReference>
<evidence type="ECO:0000259" key="11">
    <source>
        <dbReference type="PROSITE" id="PS50089"/>
    </source>
</evidence>
<dbReference type="InterPro" id="IPR013010">
    <property type="entry name" value="Znf_SIAH"/>
</dbReference>
<dbReference type="CDD" id="cd02340">
    <property type="entry name" value="ZZ_NBR1_like"/>
    <property type="match status" value="1"/>
</dbReference>
<dbReference type="InterPro" id="IPR001841">
    <property type="entry name" value="Znf_RING"/>
</dbReference>
<dbReference type="Gene3D" id="3.30.40.10">
    <property type="entry name" value="Zinc/RING finger domain, C3HC4 (zinc finger)"/>
    <property type="match status" value="2"/>
</dbReference>
<evidence type="ECO:0000259" key="13">
    <source>
        <dbReference type="PROSITE" id="PS51081"/>
    </source>
</evidence>
<dbReference type="Gene3D" id="3.30.60.90">
    <property type="match status" value="1"/>
</dbReference>
<comment type="caution">
    <text evidence="14">The sequence shown here is derived from an EMBL/GenBank/DDBJ whole genome shotgun (WGS) entry which is preliminary data.</text>
</comment>
<evidence type="ECO:0000256" key="4">
    <source>
        <dbReference type="ARBA" id="ARBA00012483"/>
    </source>
</evidence>
<dbReference type="PANTHER" id="PTHR10315:SF117">
    <property type="entry name" value="RING-TYPE E3 UBIQUITIN TRANSFERASE"/>
    <property type="match status" value="1"/>
</dbReference>
<evidence type="ECO:0000256" key="10">
    <source>
        <dbReference type="PROSITE-ProRule" id="PRU00228"/>
    </source>
</evidence>
<keyword evidence="6" id="KW-0479">Metal-binding</keyword>
<evidence type="ECO:0000256" key="3">
    <source>
        <dbReference type="ARBA" id="ARBA00009119"/>
    </source>
</evidence>
<dbReference type="EMBL" id="CAXLJM020000001">
    <property type="protein sequence ID" value="CAL8068172.1"/>
    <property type="molecule type" value="Genomic_DNA"/>
</dbReference>
<evidence type="ECO:0000256" key="5">
    <source>
        <dbReference type="ARBA" id="ARBA00022679"/>
    </source>
</evidence>
<comment type="catalytic activity">
    <reaction evidence="1">
        <text>S-ubiquitinyl-[E2 ubiquitin-conjugating enzyme]-L-cysteine + [acceptor protein]-L-lysine = [E2 ubiquitin-conjugating enzyme]-L-cysteine + N(6)-ubiquitinyl-[acceptor protein]-L-lysine.</text>
        <dbReference type="EC" id="2.3.2.27"/>
    </reaction>
</comment>
<evidence type="ECO:0000256" key="2">
    <source>
        <dbReference type="ARBA" id="ARBA00004906"/>
    </source>
</evidence>
<name>A0ABP1PNN3_9HEXA</name>
<dbReference type="PROSITE" id="PS51081">
    <property type="entry name" value="ZF_SIAH"/>
    <property type="match status" value="1"/>
</dbReference>
<feature type="domain" description="SIAH-type" evidence="13">
    <location>
        <begin position="61"/>
        <end position="126"/>
    </location>
</feature>
<dbReference type="InterPro" id="IPR052088">
    <property type="entry name" value="E3_ubiquitin-ligase_SINA"/>
</dbReference>
<comment type="similarity">
    <text evidence="3">Belongs to the SINA (Seven in absentia) family.</text>
</comment>
<keyword evidence="5" id="KW-0808">Transferase</keyword>
<comment type="pathway">
    <text evidence="2">Protein modification; protein ubiquitination.</text>
</comment>
<feature type="domain" description="ZZ-type" evidence="12">
    <location>
        <begin position="306"/>
        <end position="357"/>
    </location>
</feature>
<dbReference type="PROSITE" id="PS50135">
    <property type="entry name" value="ZF_ZZ_2"/>
    <property type="match status" value="1"/>
</dbReference>
<proteinExistence type="inferred from homology"/>
<reference evidence="14 15" key="1">
    <citation type="submission" date="2024-08" db="EMBL/GenBank/DDBJ databases">
        <authorList>
            <person name="Cucini C."/>
            <person name="Frati F."/>
        </authorList>
    </citation>
    <scope>NUCLEOTIDE SEQUENCE [LARGE SCALE GENOMIC DNA]</scope>
</reference>
<dbReference type="InterPro" id="IPR013083">
    <property type="entry name" value="Znf_RING/FYVE/PHD"/>
</dbReference>
<dbReference type="InterPro" id="IPR043145">
    <property type="entry name" value="Znf_ZZ_sf"/>
</dbReference>
<keyword evidence="7 10" id="KW-0863">Zinc-finger</keyword>
<evidence type="ECO:0000313" key="15">
    <source>
        <dbReference type="Proteomes" id="UP001642540"/>
    </source>
</evidence>
<protein>
    <recommendedName>
        <fullName evidence="4">RING-type E3 ubiquitin transferase</fullName>
        <ecNumber evidence="4">2.3.2.27</ecNumber>
    </recommendedName>
</protein>
<dbReference type="EC" id="2.3.2.27" evidence="4"/>
<dbReference type="Proteomes" id="UP001642540">
    <property type="component" value="Unassembled WGS sequence"/>
</dbReference>
<dbReference type="InterPro" id="IPR000433">
    <property type="entry name" value="Znf_ZZ"/>
</dbReference>
<evidence type="ECO:0000256" key="1">
    <source>
        <dbReference type="ARBA" id="ARBA00000900"/>
    </source>
</evidence>
<keyword evidence="8" id="KW-0833">Ubl conjugation pathway</keyword>
<dbReference type="InterPro" id="IPR049548">
    <property type="entry name" value="Sina-like_RING"/>
</dbReference>
<sequence>MEEHQSCPICFEIPSQEIYQCVGGHTICHTCVVKIHSCPHCRVPYGAQKIRNRVLEQILDNQTFDCVNAGNGCKEKLKRQDILTHAEFCSKRPIGLCKMLGYEYCTYVLNPSTRSTLIKHLTEEHGIVKECKTEVRVWHADFKSTIEASGLNNQMWNPTLLIGDADWYKDSLFLITDLVDGIRKCVSWNCLQVFGADTGSSYEAKFILKNEATDEPLITWITPVFNLLDNAYEHNDLLKISPCEVPFWLIKNACENGNDIPLYVQIRPTIRKRKGKQETDVEVWTFSTDTMSALVLDNASKPVVTHQGVICDGCGQKPITGKRHKCLQCRNYNLCTKCMVADHHAHHIFVVLATPEQAEELPSAVSAIR</sequence>
<dbReference type="Pfam" id="PF21362">
    <property type="entry name" value="Sina_RING"/>
    <property type="match status" value="1"/>
</dbReference>
<evidence type="ECO:0000256" key="8">
    <source>
        <dbReference type="ARBA" id="ARBA00022786"/>
    </source>
</evidence>
<accession>A0ABP1PNN3</accession>
<dbReference type="SMART" id="SM00291">
    <property type="entry name" value="ZnF_ZZ"/>
    <property type="match status" value="1"/>
</dbReference>
<evidence type="ECO:0000256" key="6">
    <source>
        <dbReference type="ARBA" id="ARBA00022723"/>
    </source>
</evidence>
<keyword evidence="15" id="KW-1185">Reference proteome</keyword>
<evidence type="ECO:0000256" key="9">
    <source>
        <dbReference type="ARBA" id="ARBA00022833"/>
    </source>
</evidence>
<gene>
    <name evidence="14" type="ORF">ODALV1_LOCUS146</name>
</gene>